<dbReference type="RefSeq" id="WP_011862475.1">
    <property type="nucleotide sequence ID" value="NZ_CP138934.1"/>
</dbReference>
<dbReference type="EMBL" id="JNAH01000003">
    <property type="protein sequence ID" value="KGF88691.1"/>
    <property type="molecule type" value="Genomic_DNA"/>
</dbReference>
<comment type="caution">
    <text evidence="2">The sequence shown here is derived from an EMBL/GenBank/DDBJ whole genome shotgun (WGS) entry which is preliminary data.</text>
</comment>
<dbReference type="eggNOG" id="ENOG50345W2">
    <property type="taxonomic scope" value="Bacteria"/>
</dbReference>
<evidence type="ECO:0000256" key="1">
    <source>
        <dbReference type="SAM" id="Phobius"/>
    </source>
</evidence>
<evidence type="ECO:0000313" key="2">
    <source>
        <dbReference type="EMBL" id="KGF88691.1"/>
    </source>
</evidence>
<evidence type="ECO:0000313" key="3">
    <source>
        <dbReference type="Proteomes" id="UP000030598"/>
    </source>
</evidence>
<proteinExistence type="predicted"/>
<keyword evidence="1" id="KW-0472">Membrane</keyword>
<accession>A0A0A1ZJJ0</accession>
<reference evidence="3" key="1">
    <citation type="journal article" date="2014" name="Sci. Data">
        <title>Genomes of diverse isolates of the marine cyanobacterium Prochlorococcus.</title>
        <authorList>
            <person name="Biller S."/>
            <person name="Berube P."/>
            <person name="Thompson J."/>
            <person name="Kelly L."/>
            <person name="Roggensack S."/>
            <person name="Awad L."/>
            <person name="Roache-Johnson K."/>
            <person name="Ding H."/>
            <person name="Giovannoni S.J."/>
            <person name="Moore L.R."/>
            <person name="Chisholm S.W."/>
        </authorList>
    </citation>
    <scope>NUCLEOTIDE SEQUENCE [LARGE SCALE GENOMIC DNA]</scope>
    <source>
        <strain evidence="3">GP2</strain>
    </source>
</reference>
<organism evidence="2 3">
    <name type="scientific">Prochlorococcus marinus str. GP2</name>
    <dbReference type="NCBI Taxonomy" id="59925"/>
    <lineage>
        <taxon>Bacteria</taxon>
        <taxon>Bacillati</taxon>
        <taxon>Cyanobacteriota</taxon>
        <taxon>Cyanophyceae</taxon>
        <taxon>Synechococcales</taxon>
        <taxon>Prochlorococcaceae</taxon>
        <taxon>Prochlorococcus</taxon>
    </lineage>
</organism>
<dbReference type="OrthoDB" id="542227at2"/>
<sequence>MEETNNLIFTLTAILAIAMTLIYFPLRFFLTLTARSRRLKLLQKIRRLRDELGQPYEST</sequence>
<dbReference type="AlphaFoldDB" id="A0A0A1ZJJ0"/>
<protein>
    <submittedName>
        <fullName evidence="2">Uncharacterized protein</fullName>
    </submittedName>
</protein>
<keyword evidence="1" id="KW-0812">Transmembrane</keyword>
<gene>
    <name evidence="2" type="ORF">EU91_0626</name>
</gene>
<dbReference type="Proteomes" id="UP000030598">
    <property type="component" value="Unassembled WGS sequence"/>
</dbReference>
<name>A0A0A1ZJJ0_PROMR</name>
<keyword evidence="1" id="KW-1133">Transmembrane helix</keyword>
<feature type="transmembrane region" description="Helical" evidence="1">
    <location>
        <begin position="6"/>
        <end position="30"/>
    </location>
</feature>